<feature type="region of interest" description="Disordered" evidence="1">
    <location>
        <begin position="1"/>
        <end position="27"/>
    </location>
</feature>
<evidence type="ECO:0000313" key="2">
    <source>
        <dbReference type="Proteomes" id="UP001652582"/>
    </source>
</evidence>
<gene>
    <name evidence="3" type="primary">LOC128198176</name>
</gene>
<reference evidence="3" key="1">
    <citation type="submission" date="2025-08" db="UniProtKB">
        <authorList>
            <consortium name="RefSeq"/>
        </authorList>
    </citation>
    <scope>IDENTIFICATION</scope>
</reference>
<evidence type="ECO:0000313" key="3">
    <source>
        <dbReference type="RefSeq" id="XP_052738092.1"/>
    </source>
</evidence>
<name>A0ABM3LGA6_BICAN</name>
<protein>
    <submittedName>
        <fullName evidence="3">Uncharacterized protein LOC128198176</fullName>
    </submittedName>
</protein>
<evidence type="ECO:0000256" key="1">
    <source>
        <dbReference type="SAM" id="MobiDB-lite"/>
    </source>
</evidence>
<keyword evidence="2" id="KW-1185">Reference proteome</keyword>
<dbReference type="RefSeq" id="XP_052738092.1">
    <property type="nucleotide sequence ID" value="XM_052882132.1"/>
</dbReference>
<proteinExistence type="predicted"/>
<sequence length="355" mass="40384">MPSDSDGDAHERLDRKKRKVQKSAEDDSVKYKPYIKAGYSRAYTDNSTNAEFPVFVESSEPEIKLGNKNPLVVSKYFKQVKGIYESRRINANKIMLVFKQATAANDFLKHECLTVYNLRAFIPASSVERVGVVRFIPKESSNHELFNKLSSECEIIGVRRFMKKVVDDVVPLSTISVIFAGTTLPQYIYLDNWRYKVYTYIPPLMQCFKCMRFNHYGKICKNIQVCSRCAGEHHYKACTADTLKCSNCGGAHLAISKTCPIKAARLEKNKQSYAKVIEINSVNFPTLPKPQQIQQKFHQSKLDTQENLDISYSNIINNKKILSAIINTLVTIGNSNDIKSTSKIKEAFLKHLNKV</sequence>
<organism evidence="2 3">
    <name type="scientific">Bicyclus anynana</name>
    <name type="common">Squinting bush brown butterfly</name>
    <dbReference type="NCBI Taxonomy" id="110368"/>
    <lineage>
        <taxon>Eukaryota</taxon>
        <taxon>Metazoa</taxon>
        <taxon>Ecdysozoa</taxon>
        <taxon>Arthropoda</taxon>
        <taxon>Hexapoda</taxon>
        <taxon>Insecta</taxon>
        <taxon>Pterygota</taxon>
        <taxon>Neoptera</taxon>
        <taxon>Endopterygota</taxon>
        <taxon>Lepidoptera</taxon>
        <taxon>Glossata</taxon>
        <taxon>Ditrysia</taxon>
        <taxon>Papilionoidea</taxon>
        <taxon>Nymphalidae</taxon>
        <taxon>Satyrinae</taxon>
        <taxon>Satyrini</taxon>
        <taxon>Mycalesina</taxon>
        <taxon>Bicyclus</taxon>
    </lineage>
</organism>
<accession>A0ABM3LGA6</accession>
<dbReference type="GeneID" id="128198176"/>
<dbReference type="Proteomes" id="UP001652582">
    <property type="component" value="Chromosome 6"/>
</dbReference>